<dbReference type="EMBL" id="KN818233">
    <property type="protein sequence ID" value="KIL66975.1"/>
    <property type="molecule type" value="Genomic_DNA"/>
</dbReference>
<accession>A0A0C2SUA8</accession>
<sequence length="51" mass="5798">MSQHVRKSPGPTSRYSFKSSSSENRSIRRPVECLHIYSLSDGFHPSCELSE</sequence>
<evidence type="ECO:0000313" key="3">
    <source>
        <dbReference type="Proteomes" id="UP000054549"/>
    </source>
</evidence>
<evidence type="ECO:0000256" key="1">
    <source>
        <dbReference type="SAM" id="MobiDB-lite"/>
    </source>
</evidence>
<dbReference type="HOGENOM" id="CLU_3105837_0_0_1"/>
<dbReference type="Proteomes" id="UP000054549">
    <property type="component" value="Unassembled WGS sequence"/>
</dbReference>
<feature type="region of interest" description="Disordered" evidence="1">
    <location>
        <begin position="1"/>
        <end position="26"/>
    </location>
</feature>
<proteinExistence type="predicted"/>
<feature type="compositionally biased region" description="Polar residues" evidence="1">
    <location>
        <begin position="10"/>
        <end position="24"/>
    </location>
</feature>
<reference evidence="2 3" key="1">
    <citation type="submission" date="2014-04" db="EMBL/GenBank/DDBJ databases">
        <title>Evolutionary Origins and Diversification of the Mycorrhizal Mutualists.</title>
        <authorList>
            <consortium name="DOE Joint Genome Institute"/>
            <consortium name="Mycorrhizal Genomics Consortium"/>
            <person name="Kohler A."/>
            <person name="Kuo A."/>
            <person name="Nagy L.G."/>
            <person name="Floudas D."/>
            <person name="Copeland A."/>
            <person name="Barry K.W."/>
            <person name="Cichocki N."/>
            <person name="Veneault-Fourrey C."/>
            <person name="LaButti K."/>
            <person name="Lindquist E.A."/>
            <person name="Lipzen A."/>
            <person name="Lundell T."/>
            <person name="Morin E."/>
            <person name="Murat C."/>
            <person name="Riley R."/>
            <person name="Ohm R."/>
            <person name="Sun H."/>
            <person name="Tunlid A."/>
            <person name="Henrissat B."/>
            <person name="Grigoriev I.V."/>
            <person name="Hibbett D.S."/>
            <person name="Martin F."/>
        </authorList>
    </citation>
    <scope>NUCLEOTIDE SEQUENCE [LARGE SCALE GENOMIC DNA]</scope>
    <source>
        <strain evidence="2 3">Koide BX008</strain>
    </source>
</reference>
<name>A0A0C2SUA8_AMAMK</name>
<gene>
    <name evidence="2" type="ORF">M378DRAFT_322114</name>
</gene>
<dbReference type="AlphaFoldDB" id="A0A0C2SUA8"/>
<keyword evidence="3" id="KW-1185">Reference proteome</keyword>
<dbReference type="InParanoid" id="A0A0C2SUA8"/>
<protein>
    <submittedName>
        <fullName evidence="2">Uncharacterized protein</fullName>
    </submittedName>
</protein>
<organism evidence="2 3">
    <name type="scientific">Amanita muscaria (strain Koide BX008)</name>
    <dbReference type="NCBI Taxonomy" id="946122"/>
    <lineage>
        <taxon>Eukaryota</taxon>
        <taxon>Fungi</taxon>
        <taxon>Dikarya</taxon>
        <taxon>Basidiomycota</taxon>
        <taxon>Agaricomycotina</taxon>
        <taxon>Agaricomycetes</taxon>
        <taxon>Agaricomycetidae</taxon>
        <taxon>Agaricales</taxon>
        <taxon>Pluteineae</taxon>
        <taxon>Amanitaceae</taxon>
        <taxon>Amanita</taxon>
    </lineage>
</organism>
<evidence type="ECO:0000313" key="2">
    <source>
        <dbReference type="EMBL" id="KIL66975.1"/>
    </source>
</evidence>